<dbReference type="Pfam" id="PF06612">
    <property type="entry name" value="DUF1146"/>
    <property type="match status" value="1"/>
</dbReference>
<dbReference type="AlphaFoldDB" id="A0A9D1TJM3"/>
<gene>
    <name evidence="2" type="ORF">H9895_04625</name>
</gene>
<keyword evidence="1" id="KW-0472">Membrane</keyword>
<dbReference type="NCBIfam" id="TIGR02327">
    <property type="entry name" value="int_mem_ywzB"/>
    <property type="match status" value="1"/>
</dbReference>
<reference evidence="2" key="2">
    <citation type="submission" date="2021-04" db="EMBL/GenBank/DDBJ databases">
        <authorList>
            <person name="Gilroy R."/>
        </authorList>
    </citation>
    <scope>NUCLEOTIDE SEQUENCE</scope>
    <source>
        <strain evidence="2">CHK169-2315</strain>
    </source>
</reference>
<sequence length="76" mass="8781">MMQIGYFSIISMISHIVFIAITWRAMQGINFEPLVRKNYVVEARILLIFIAIAIGATVSNFVLDILQWSQNLLYLF</sequence>
<accession>A0A9D1TJM3</accession>
<organism evidence="2 3">
    <name type="scientific">Candidatus Pseudogracilibacillus intestinigallinarum</name>
    <dbReference type="NCBI Taxonomy" id="2838742"/>
    <lineage>
        <taxon>Bacteria</taxon>
        <taxon>Bacillati</taxon>
        <taxon>Bacillota</taxon>
        <taxon>Bacilli</taxon>
        <taxon>Bacillales</taxon>
        <taxon>Bacillaceae</taxon>
        <taxon>Pseudogracilibacillus</taxon>
    </lineage>
</organism>
<evidence type="ECO:0000256" key="1">
    <source>
        <dbReference type="SAM" id="Phobius"/>
    </source>
</evidence>
<keyword evidence="1" id="KW-0812">Transmembrane</keyword>
<dbReference type="EMBL" id="DXHX01000066">
    <property type="protein sequence ID" value="HIV74350.1"/>
    <property type="molecule type" value="Genomic_DNA"/>
</dbReference>
<protein>
    <submittedName>
        <fullName evidence="2">DUF1146 family protein</fullName>
    </submittedName>
</protein>
<feature type="transmembrane region" description="Helical" evidence="1">
    <location>
        <begin position="6"/>
        <end position="25"/>
    </location>
</feature>
<name>A0A9D1TJM3_9BACI</name>
<dbReference type="InterPro" id="IPR009526">
    <property type="entry name" value="DUF1146"/>
</dbReference>
<keyword evidence="1" id="KW-1133">Transmembrane helix</keyword>
<evidence type="ECO:0000313" key="2">
    <source>
        <dbReference type="EMBL" id="HIV74350.1"/>
    </source>
</evidence>
<proteinExistence type="predicted"/>
<feature type="transmembrane region" description="Helical" evidence="1">
    <location>
        <begin position="45"/>
        <end position="66"/>
    </location>
</feature>
<reference evidence="2" key="1">
    <citation type="journal article" date="2021" name="PeerJ">
        <title>Extensive microbial diversity within the chicken gut microbiome revealed by metagenomics and culture.</title>
        <authorList>
            <person name="Gilroy R."/>
            <person name="Ravi A."/>
            <person name="Getino M."/>
            <person name="Pursley I."/>
            <person name="Horton D.L."/>
            <person name="Alikhan N.F."/>
            <person name="Baker D."/>
            <person name="Gharbi K."/>
            <person name="Hall N."/>
            <person name="Watson M."/>
            <person name="Adriaenssens E.M."/>
            <person name="Foster-Nyarko E."/>
            <person name="Jarju S."/>
            <person name="Secka A."/>
            <person name="Antonio M."/>
            <person name="Oren A."/>
            <person name="Chaudhuri R.R."/>
            <person name="La Ragione R."/>
            <person name="Hildebrand F."/>
            <person name="Pallen M.J."/>
        </authorList>
    </citation>
    <scope>NUCLEOTIDE SEQUENCE</scope>
    <source>
        <strain evidence="2">CHK169-2315</strain>
    </source>
</reference>
<comment type="caution">
    <text evidence="2">The sequence shown here is derived from an EMBL/GenBank/DDBJ whole genome shotgun (WGS) entry which is preliminary data.</text>
</comment>
<evidence type="ECO:0000313" key="3">
    <source>
        <dbReference type="Proteomes" id="UP000823937"/>
    </source>
</evidence>
<dbReference type="Proteomes" id="UP000823937">
    <property type="component" value="Unassembled WGS sequence"/>
</dbReference>